<accession>A0A975BHA0</accession>
<gene>
    <name evidence="1" type="ORF">dnm_017280</name>
</gene>
<dbReference type="EMBL" id="CP061800">
    <property type="protein sequence ID" value="QTA85714.1"/>
    <property type="molecule type" value="Genomic_DNA"/>
</dbReference>
<evidence type="ECO:0000313" key="1">
    <source>
        <dbReference type="EMBL" id="QTA85714.1"/>
    </source>
</evidence>
<keyword evidence="2" id="KW-1185">Reference proteome</keyword>
<dbReference type="RefSeq" id="WP_207681649.1">
    <property type="nucleotide sequence ID" value="NZ_CP061800.1"/>
</dbReference>
<dbReference type="AlphaFoldDB" id="A0A975BHA0"/>
<dbReference type="Proteomes" id="UP000663722">
    <property type="component" value="Chromosome"/>
</dbReference>
<protein>
    <submittedName>
        <fullName evidence="1">Uncharacterized protein</fullName>
    </submittedName>
</protein>
<proteinExistence type="predicted"/>
<name>A0A975BHA0_9BACT</name>
<dbReference type="KEGG" id="dmm:dnm_017280"/>
<reference evidence="1" key="1">
    <citation type="journal article" date="2021" name="Microb. Physiol.">
        <title>Proteogenomic Insights into the Physiology of Marine, Sulfate-Reducing, Filamentous Desulfonema limicola and Desulfonema magnum.</title>
        <authorList>
            <person name="Schnaars V."/>
            <person name="Wohlbrand L."/>
            <person name="Scheve S."/>
            <person name="Hinrichs C."/>
            <person name="Reinhardt R."/>
            <person name="Rabus R."/>
        </authorList>
    </citation>
    <scope>NUCLEOTIDE SEQUENCE</scope>
    <source>
        <strain evidence="1">4be13</strain>
    </source>
</reference>
<sequence>MQISNPVTTPFQILKAIENLTDAEKETLAIMADEKLSEELMKRRKQAISEMKKGELISEEELFGCRSWLVY</sequence>
<evidence type="ECO:0000313" key="2">
    <source>
        <dbReference type="Proteomes" id="UP000663722"/>
    </source>
</evidence>
<organism evidence="1 2">
    <name type="scientific">Desulfonema magnum</name>
    <dbReference type="NCBI Taxonomy" id="45655"/>
    <lineage>
        <taxon>Bacteria</taxon>
        <taxon>Pseudomonadati</taxon>
        <taxon>Thermodesulfobacteriota</taxon>
        <taxon>Desulfobacteria</taxon>
        <taxon>Desulfobacterales</taxon>
        <taxon>Desulfococcaceae</taxon>
        <taxon>Desulfonema</taxon>
    </lineage>
</organism>